<evidence type="ECO:0000256" key="8">
    <source>
        <dbReference type="ARBA" id="ARBA00022989"/>
    </source>
</evidence>
<dbReference type="NCBIfam" id="TIGR01511">
    <property type="entry name" value="ATPase-IB1_Cu"/>
    <property type="match status" value="1"/>
</dbReference>
<keyword evidence="4 12" id="KW-0479">Metal-binding</keyword>
<dbReference type="InterPro" id="IPR027256">
    <property type="entry name" value="P-typ_ATPase_IB"/>
</dbReference>
<comment type="similarity">
    <text evidence="2 12">Belongs to the cation transport ATPase (P-type) (TC 3.A.3) family. Type IB subfamily.</text>
</comment>
<sequence length="814" mass="85122">MNPAHQRQHADAACCGSSCATVPAVPEPTPSDATTVEPQRFRIANMDCASEESEIRRALEGMAGIRGLRFNLGDRELAIAADDHALPQALEAIRKAGFKPEPLGAKNAQRFRIANMDCASEESEIRRALDGMAGIRSLQFNLGDRELAIAADDPVLQQAVDAIRKAGFKPEPLGDTGSSAAAAAVASPTGFWTTWGKSLGALGLAVAAEGLAFAFPDSVPVKALGMALAAAAIALSGFSVYGKGLAALRQGRLNINALMTVAVTGAFLIGQWPEAAMVMALYAIAEAIEARAVDRARGAIKSLLALAPEQAEVRQDDGSWARIGVKEVTVGATVRIRPGERLPLDGIVTLGQSAIDQSPVTGESLPVDKSPGDEVFAGTINQAAALEIRVTAPASDSTLARIIHAVEQAQSSRAPTQRFVDRFAAIYTPAVFVLAVAVALLAPWLMGLTWMQAAYKALVLLVIACPCALVISTPVTVVSGLAAGARRGILIKGGVYLEEARKIKAVALDKTGTITEGKPKLVAFEPVDAGLGQQLLEGLAKSLAARSDHPVSKAIADGVSSAAQEVDEFQAVAGRGVQGVIDGHTYVLANHRWIEERGQCSAELEARLAVHEQAGRTVTLLASSERVMAICAVADTIKPSSAQAVADLKALGVTPVMLTGDNLATAQTVGAQAGIAEVRGNLLPEDKLRAIGELQQRLGVTAMTGDGINDAPALAKADIGFAMGGAGTHTAMEAADVVVMNDDLRRLPETIRLSKRTHAVLWQNIALALGIKLVFLLLAIFDDASMWMAVFADMGASLLVVFNGLRLLRQRAGQ</sequence>
<evidence type="ECO:0000313" key="14">
    <source>
        <dbReference type="EMBL" id="QKD42849.1"/>
    </source>
</evidence>
<dbReference type="EC" id="7.2.2.12" evidence="10"/>
<dbReference type="PANTHER" id="PTHR48085:SF5">
    <property type="entry name" value="CADMIUM_ZINC-TRANSPORTING ATPASE HMA4-RELATED"/>
    <property type="match status" value="1"/>
</dbReference>
<feature type="transmembrane region" description="Helical" evidence="12">
    <location>
        <begin position="787"/>
        <end position="808"/>
    </location>
</feature>
<dbReference type="SFLD" id="SFLDS00003">
    <property type="entry name" value="Haloacid_Dehalogenase"/>
    <property type="match status" value="1"/>
</dbReference>
<keyword evidence="6 12" id="KW-0067">ATP-binding</keyword>
<evidence type="ECO:0000256" key="9">
    <source>
        <dbReference type="ARBA" id="ARBA00023136"/>
    </source>
</evidence>
<keyword evidence="12" id="KW-1003">Cell membrane</keyword>
<dbReference type="InterPro" id="IPR018303">
    <property type="entry name" value="ATPase_P-typ_P_site"/>
</dbReference>
<dbReference type="AlphaFoldDB" id="A0A858ZR52"/>
<dbReference type="PANTHER" id="PTHR48085">
    <property type="entry name" value="CADMIUM/ZINC-TRANSPORTING ATPASE HMA2-RELATED"/>
    <property type="match status" value="1"/>
</dbReference>
<dbReference type="CDD" id="cd00371">
    <property type="entry name" value="HMA"/>
    <property type="match status" value="2"/>
</dbReference>
<dbReference type="EMBL" id="CP051298">
    <property type="protein sequence ID" value="QKD42849.1"/>
    <property type="molecule type" value="Genomic_DNA"/>
</dbReference>
<keyword evidence="9 12" id="KW-0472">Membrane</keyword>
<dbReference type="Gene3D" id="3.30.70.100">
    <property type="match status" value="2"/>
</dbReference>
<feature type="transmembrane region" description="Helical" evidence="12">
    <location>
        <begin position="760"/>
        <end position="781"/>
    </location>
</feature>
<dbReference type="InterPro" id="IPR044492">
    <property type="entry name" value="P_typ_ATPase_HD_dom"/>
</dbReference>
<feature type="transmembrane region" description="Helical" evidence="12">
    <location>
        <begin position="223"/>
        <end position="241"/>
    </location>
</feature>
<evidence type="ECO:0000256" key="3">
    <source>
        <dbReference type="ARBA" id="ARBA00022692"/>
    </source>
</evidence>
<evidence type="ECO:0000256" key="7">
    <source>
        <dbReference type="ARBA" id="ARBA00022967"/>
    </source>
</evidence>
<dbReference type="Gene3D" id="3.40.1110.10">
    <property type="entry name" value="Calcium-transporting ATPase, cytoplasmic domain N"/>
    <property type="match status" value="1"/>
</dbReference>
<feature type="transmembrane region" description="Helical" evidence="12">
    <location>
        <begin position="458"/>
        <end position="483"/>
    </location>
</feature>
<dbReference type="FunFam" id="2.70.150.10:FF:000002">
    <property type="entry name" value="Copper-transporting ATPase 1, putative"/>
    <property type="match status" value="1"/>
</dbReference>
<dbReference type="PROSITE" id="PS00154">
    <property type="entry name" value="ATPASE_E1_E2"/>
    <property type="match status" value="1"/>
</dbReference>
<dbReference type="GO" id="GO:0005886">
    <property type="term" value="C:plasma membrane"/>
    <property type="evidence" value="ECO:0007669"/>
    <property type="project" value="UniProtKB-SubCell"/>
</dbReference>
<dbReference type="InterPro" id="IPR023299">
    <property type="entry name" value="ATPase_P-typ_cyto_dom_N"/>
</dbReference>
<dbReference type="InterPro" id="IPR036163">
    <property type="entry name" value="HMA_dom_sf"/>
</dbReference>
<protein>
    <recommendedName>
        <fullName evidence="10">P-type Zn(2+) transporter</fullName>
        <ecNumber evidence="10">7.2.2.12</ecNumber>
    </recommendedName>
</protein>
<dbReference type="Pfam" id="PF00702">
    <property type="entry name" value="Hydrolase"/>
    <property type="match status" value="1"/>
</dbReference>
<keyword evidence="3 12" id="KW-0812">Transmembrane</keyword>
<evidence type="ECO:0000256" key="11">
    <source>
        <dbReference type="ARBA" id="ARBA00047308"/>
    </source>
</evidence>
<dbReference type="SFLD" id="SFLDF00027">
    <property type="entry name" value="p-type_atpase"/>
    <property type="match status" value="1"/>
</dbReference>
<dbReference type="SUPFAM" id="SSF56784">
    <property type="entry name" value="HAD-like"/>
    <property type="match status" value="1"/>
</dbReference>
<dbReference type="Gene3D" id="3.40.50.1000">
    <property type="entry name" value="HAD superfamily/HAD-like"/>
    <property type="match status" value="1"/>
</dbReference>
<keyword evidence="8 12" id="KW-1133">Transmembrane helix</keyword>
<evidence type="ECO:0000313" key="15">
    <source>
        <dbReference type="Proteomes" id="UP000500755"/>
    </source>
</evidence>
<dbReference type="GO" id="GO:0015086">
    <property type="term" value="F:cadmium ion transmembrane transporter activity"/>
    <property type="evidence" value="ECO:0007669"/>
    <property type="project" value="TreeGrafter"/>
</dbReference>
<comment type="subcellular location">
    <subcellularLocation>
        <location evidence="12">Cell membrane</location>
    </subcellularLocation>
    <subcellularLocation>
        <location evidence="1">Membrane</location>
        <topology evidence="1">Multi-pass membrane protein</topology>
    </subcellularLocation>
</comment>
<gene>
    <name evidence="14" type="primary">cadA</name>
    <name evidence="14" type="ORF">HF896_04175</name>
</gene>
<evidence type="ECO:0000259" key="13">
    <source>
        <dbReference type="PROSITE" id="PS50846"/>
    </source>
</evidence>
<evidence type="ECO:0000256" key="2">
    <source>
        <dbReference type="ARBA" id="ARBA00006024"/>
    </source>
</evidence>
<feature type="domain" description="HMA" evidence="13">
    <location>
        <begin position="107"/>
        <end position="171"/>
    </location>
</feature>
<dbReference type="PROSITE" id="PS50846">
    <property type="entry name" value="HMA_2"/>
    <property type="match status" value="2"/>
</dbReference>
<dbReference type="InterPro" id="IPR059000">
    <property type="entry name" value="ATPase_P-type_domA"/>
</dbReference>
<dbReference type="GO" id="GO:0016463">
    <property type="term" value="F:P-type zinc transporter activity"/>
    <property type="evidence" value="ECO:0007669"/>
    <property type="project" value="UniProtKB-EC"/>
</dbReference>
<dbReference type="InterPro" id="IPR036412">
    <property type="entry name" value="HAD-like_sf"/>
</dbReference>
<dbReference type="NCBIfam" id="TIGR01525">
    <property type="entry name" value="ATPase-IB_hvy"/>
    <property type="match status" value="1"/>
</dbReference>
<feature type="domain" description="HMA" evidence="13">
    <location>
        <begin position="37"/>
        <end position="101"/>
    </location>
</feature>
<evidence type="ECO:0000256" key="12">
    <source>
        <dbReference type="RuleBase" id="RU362081"/>
    </source>
</evidence>
<dbReference type="NCBIfam" id="TIGR01512">
    <property type="entry name" value="ATPase-IB2_Cd"/>
    <property type="match status" value="1"/>
</dbReference>
<dbReference type="Pfam" id="PF00122">
    <property type="entry name" value="E1-E2_ATPase"/>
    <property type="match status" value="1"/>
</dbReference>
<dbReference type="PRINTS" id="PR00119">
    <property type="entry name" value="CATATPASE"/>
</dbReference>
<dbReference type="Proteomes" id="UP000500755">
    <property type="component" value="Chromosome"/>
</dbReference>
<keyword evidence="5 12" id="KW-0547">Nucleotide-binding</keyword>
<feature type="transmembrane region" description="Helical" evidence="12">
    <location>
        <begin position="423"/>
        <end position="446"/>
    </location>
</feature>
<dbReference type="InterPro" id="IPR001757">
    <property type="entry name" value="P_typ_ATPase"/>
</dbReference>
<accession>A0A858ZR52</accession>
<evidence type="ECO:0000256" key="4">
    <source>
        <dbReference type="ARBA" id="ARBA00022723"/>
    </source>
</evidence>
<dbReference type="NCBIfam" id="TIGR01494">
    <property type="entry name" value="ATPase_P-type"/>
    <property type="match status" value="1"/>
</dbReference>
<organism evidence="14 15">
    <name type="scientific">Alicycliphilus denitrificans</name>
    <dbReference type="NCBI Taxonomy" id="179636"/>
    <lineage>
        <taxon>Bacteria</taxon>
        <taxon>Pseudomonadati</taxon>
        <taxon>Pseudomonadota</taxon>
        <taxon>Betaproteobacteria</taxon>
        <taxon>Burkholderiales</taxon>
        <taxon>Comamonadaceae</taxon>
        <taxon>Alicycliphilus</taxon>
    </lineage>
</organism>
<dbReference type="RefSeq" id="WP_168727724.1">
    <property type="nucleotide sequence ID" value="NZ_CP051298.1"/>
</dbReference>
<evidence type="ECO:0000256" key="1">
    <source>
        <dbReference type="ARBA" id="ARBA00004141"/>
    </source>
</evidence>
<dbReference type="Gene3D" id="2.70.150.10">
    <property type="entry name" value="Calcium-transporting ATPase, cytoplasmic transduction domain A"/>
    <property type="match status" value="1"/>
</dbReference>
<dbReference type="SUPFAM" id="SSF81653">
    <property type="entry name" value="Calcium ATPase, transduction domain A"/>
    <property type="match status" value="1"/>
</dbReference>
<dbReference type="InterPro" id="IPR051014">
    <property type="entry name" value="Cation_Transport_ATPase_IB"/>
</dbReference>
<dbReference type="SFLD" id="SFLDG00002">
    <property type="entry name" value="C1.7:_P-type_atpase_like"/>
    <property type="match status" value="1"/>
</dbReference>
<dbReference type="GO" id="GO:0016887">
    <property type="term" value="F:ATP hydrolysis activity"/>
    <property type="evidence" value="ECO:0007669"/>
    <property type="project" value="InterPro"/>
</dbReference>
<comment type="catalytic activity">
    <reaction evidence="11">
        <text>Zn(2+)(in) + ATP + H2O = Zn(2+)(out) + ADP + phosphate + H(+)</text>
        <dbReference type="Rhea" id="RHEA:20621"/>
        <dbReference type="ChEBI" id="CHEBI:15377"/>
        <dbReference type="ChEBI" id="CHEBI:15378"/>
        <dbReference type="ChEBI" id="CHEBI:29105"/>
        <dbReference type="ChEBI" id="CHEBI:30616"/>
        <dbReference type="ChEBI" id="CHEBI:43474"/>
        <dbReference type="ChEBI" id="CHEBI:456216"/>
        <dbReference type="EC" id="7.2.2.12"/>
    </reaction>
</comment>
<proteinExistence type="inferred from homology"/>
<dbReference type="InterPro" id="IPR023214">
    <property type="entry name" value="HAD_sf"/>
</dbReference>
<evidence type="ECO:0000256" key="5">
    <source>
        <dbReference type="ARBA" id="ARBA00022741"/>
    </source>
</evidence>
<evidence type="ECO:0000256" key="6">
    <source>
        <dbReference type="ARBA" id="ARBA00022840"/>
    </source>
</evidence>
<dbReference type="InterPro" id="IPR008250">
    <property type="entry name" value="ATPase_P-typ_transduc_dom_A_sf"/>
</dbReference>
<name>A0A858ZR52_9BURK</name>
<dbReference type="SUPFAM" id="SSF55008">
    <property type="entry name" value="HMA, heavy metal-associated domain"/>
    <property type="match status" value="2"/>
</dbReference>
<evidence type="ECO:0000256" key="10">
    <source>
        <dbReference type="ARBA" id="ARBA00039097"/>
    </source>
</evidence>
<dbReference type="InterPro" id="IPR006121">
    <property type="entry name" value="HMA_dom"/>
</dbReference>
<dbReference type="PRINTS" id="PR00941">
    <property type="entry name" value="CDATPASE"/>
</dbReference>
<keyword evidence="7" id="KW-1278">Translocase</keyword>
<dbReference type="SUPFAM" id="SSF81665">
    <property type="entry name" value="Calcium ATPase, transmembrane domain M"/>
    <property type="match status" value="1"/>
</dbReference>
<dbReference type="GO" id="GO:0046872">
    <property type="term" value="F:metal ion binding"/>
    <property type="evidence" value="ECO:0007669"/>
    <property type="project" value="UniProtKB-KW"/>
</dbReference>
<dbReference type="InterPro" id="IPR023298">
    <property type="entry name" value="ATPase_P-typ_TM_dom_sf"/>
</dbReference>
<reference evidence="14 15" key="1">
    <citation type="submission" date="2020-05" db="EMBL/GenBank/DDBJ databases">
        <title>Complete genome sequence of Alicycliphilus denitrificans DP3.</title>
        <authorList>
            <person name="Chen X."/>
        </authorList>
    </citation>
    <scope>NUCLEOTIDE SEQUENCE [LARGE SCALE GENOMIC DNA]</scope>
    <source>
        <strain evidence="14 15">DP3</strain>
    </source>
</reference>
<dbReference type="GO" id="GO:0005524">
    <property type="term" value="F:ATP binding"/>
    <property type="evidence" value="ECO:0007669"/>
    <property type="project" value="UniProtKB-UniRule"/>
</dbReference>
<dbReference type="Pfam" id="PF00403">
    <property type="entry name" value="HMA"/>
    <property type="match status" value="2"/>
</dbReference>